<dbReference type="SMART" id="SM00355">
    <property type="entry name" value="ZnF_C2H2"/>
    <property type="match status" value="3"/>
</dbReference>
<dbReference type="GO" id="GO:0005634">
    <property type="term" value="C:nucleus"/>
    <property type="evidence" value="ECO:0007669"/>
    <property type="project" value="UniProtKB-SubCell"/>
</dbReference>
<evidence type="ECO:0000256" key="8">
    <source>
        <dbReference type="PROSITE-ProRule" id="PRU00042"/>
    </source>
</evidence>
<dbReference type="AlphaFoldDB" id="A0A8K0RGS0"/>
<proteinExistence type="predicted"/>
<keyword evidence="5" id="KW-0805">Transcription regulation</keyword>
<dbReference type="Proteomes" id="UP000813461">
    <property type="component" value="Unassembled WGS sequence"/>
</dbReference>
<keyword evidence="12" id="KW-1185">Reference proteome</keyword>
<evidence type="ECO:0000256" key="9">
    <source>
        <dbReference type="SAM" id="MobiDB-lite"/>
    </source>
</evidence>
<comment type="subcellular location">
    <subcellularLocation>
        <location evidence="1">Nucleus</location>
    </subcellularLocation>
</comment>
<accession>A0A8K0RGS0</accession>
<name>A0A8K0RGS0_9PLEO</name>
<dbReference type="SUPFAM" id="SSF57667">
    <property type="entry name" value="beta-beta-alpha zinc fingers"/>
    <property type="match status" value="1"/>
</dbReference>
<feature type="compositionally biased region" description="Low complexity" evidence="9">
    <location>
        <begin position="244"/>
        <end position="260"/>
    </location>
</feature>
<evidence type="ECO:0000313" key="11">
    <source>
        <dbReference type="EMBL" id="KAH7093127.1"/>
    </source>
</evidence>
<dbReference type="PROSITE" id="PS50157">
    <property type="entry name" value="ZINC_FINGER_C2H2_2"/>
    <property type="match status" value="1"/>
</dbReference>
<dbReference type="PANTHER" id="PTHR46179">
    <property type="entry name" value="ZINC FINGER PROTEIN"/>
    <property type="match status" value="1"/>
</dbReference>
<feature type="region of interest" description="Disordered" evidence="9">
    <location>
        <begin position="240"/>
        <end position="262"/>
    </location>
</feature>
<evidence type="ECO:0000256" key="7">
    <source>
        <dbReference type="ARBA" id="ARBA00023242"/>
    </source>
</evidence>
<evidence type="ECO:0000256" key="2">
    <source>
        <dbReference type="ARBA" id="ARBA00022723"/>
    </source>
</evidence>
<evidence type="ECO:0000256" key="5">
    <source>
        <dbReference type="ARBA" id="ARBA00023015"/>
    </source>
</evidence>
<evidence type="ECO:0000256" key="4">
    <source>
        <dbReference type="ARBA" id="ARBA00022833"/>
    </source>
</evidence>
<evidence type="ECO:0000256" key="6">
    <source>
        <dbReference type="ARBA" id="ARBA00023163"/>
    </source>
</evidence>
<sequence length="406" mass="45190">MGWPAAPAQVQSLGLFEMDAVENEFNPWLHGPIPTVLGVPHRWEKTPGTDRMFFEAEHDLFPRRKKRRASEQAARDAQRQPCEFIGARAELPAFDAPTELYAPQVESHSFGDLPLWDAVQVLEDSGECSTMSSAFPSYDSIFSEGYEVMQGGSQAADAIYTPITPSSATSFFPKPNVLSGWDAPADKPTETWSADWNMTDFSFATVIANSHYERVRFFTKFCYPGSTTTQVASVPRIELNFDGDSSQTSSPTDSPTSAQSDDSRLALPTLLSSGSSAISITAQDCSSPVSIARTASSDTTASIESRQHACPECDLRFRTPGQKRNHYNRRHNLRYKCTLCTAAFGLRKDLERHKTTVHKDLFQSQTRLFCSNVGCATPDKEFNRRDNFQRHVERCRLAIVTRGTAQ</sequence>
<dbReference type="OrthoDB" id="8922241at2759"/>
<dbReference type="GO" id="GO:0008270">
    <property type="term" value="F:zinc ion binding"/>
    <property type="evidence" value="ECO:0007669"/>
    <property type="project" value="UniProtKB-KW"/>
</dbReference>
<keyword evidence="2" id="KW-0479">Metal-binding</keyword>
<evidence type="ECO:0000313" key="12">
    <source>
        <dbReference type="Proteomes" id="UP000813461"/>
    </source>
</evidence>
<dbReference type="InterPro" id="IPR013087">
    <property type="entry name" value="Znf_C2H2_type"/>
</dbReference>
<comment type="caution">
    <text evidence="11">The sequence shown here is derived from an EMBL/GenBank/DDBJ whole genome shotgun (WGS) entry which is preliminary data.</text>
</comment>
<organism evidence="11 12">
    <name type="scientific">Paraphoma chrysanthemicola</name>
    <dbReference type="NCBI Taxonomy" id="798071"/>
    <lineage>
        <taxon>Eukaryota</taxon>
        <taxon>Fungi</taxon>
        <taxon>Dikarya</taxon>
        <taxon>Ascomycota</taxon>
        <taxon>Pezizomycotina</taxon>
        <taxon>Dothideomycetes</taxon>
        <taxon>Pleosporomycetidae</taxon>
        <taxon>Pleosporales</taxon>
        <taxon>Pleosporineae</taxon>
        <taxon>Phaeosphaeriaceae</taxon>
        <taxon>Paraphoma</taxon>
    </lineage>
</organism>
<gene>
    <name evidence="11" type="ORF">FB567DRAFT_167311</name>
</gene>
<dbReference type="PANTHER" id="PTHR46179:SF13">
    <property type="entry name" value="C2H2-TYPE DOMAIN-CONTAINING PROTEIN"/>
    <property type="match status" value="1"/>
</dbReference>
<dbReference type="InterPro" id="IPR051061">
    <property type="entry name" value="Zinc_finger_trans_reg"/>
</dbReference>
<evidence type="ECO:0000256" key="1">
    <source>
        <dbReference type="ARBA" id="ARBA00004123"/>
    </source>
</evidence>
<reference evidence="11" key="1">
    <citation type="journal article" date="2021" name="Nat. Commun.">
        <title>Genetic determinants of endophytism in the Arabidopsis root mycobiome.</title>
        <authorList>
            <person name="Mesny F."/>
            <person name="Miyauchi S."/>
            <person name="Thiergart T."/>
            <person name="Pickel B."/>
            <person name="Atanasova L."/>
            <person name="Karlsson M."/>
            <person name="Huettel B."/>
            <person name="Barry K.W."/>
            <person name="Haridas S."/>
            <person name="Chen C."/>
            <person name="Bauer D."/>
            <person name="Andreopoulos W."/>
            <person name="Pangilinan J."/>
            <person name="LaButti K."/>
            <person name="Riley R."/>
            <person name="Lipzen A."/>
            <person name="Clum A."/>
            <person name="Drula E."/>
            <person name="Henrissat B."/>
            <person name="Kohler A."/>
            <person name="Grigoriev I.V."/>
            <person name="Martin F.M."/>
            <person name="Hacquard S."/>
        </authorList>
    </citation>
    <scope>NUCLEOTIDE SEQUENCE</scope>
    <source>
        <strain evidence="11">MPI-SDFR-AT-0120</strain>
    </source>
</reference>
<dbReference type="PROSITE" id="PS00028">
    <property type="entry name" value="ZINC_FINGER_C2H2_1"/>
    <property type="match status" value="1"/>
</dbReference>
<dbReference type="GO" id="GO:0006357">
    <property type="term" value="P:regulation of transcription by RNA polymerase II"/>
    <property type="evidence" value="ECO:0007669"/>
    <property type="project" value="TreeGrafter"/>
</dbReference>
<keyword evidence="3 8" id="KW-0863">Zinc-finger</keyword>
<protein>
    <recommendedName>
        <fullName evidence="10">C2H2-type domain-containing protein</fullName>
    </recommendedName>
</protein>
<dbReference type="InterPro" id="IPR036236">
    <property type="entry name" value="Znf_C2H2_sf"/>
</dbReference>
<keyword evidence="7" id="KW-0539">Nucleus</keyword>
<keyword evidence="4" id="KW-0862">Zinc</keyword>
<evidence type="ECO:0000256" key="3">
    <source>
        <dbReference type="ARBA" id="ARBA00022771"/>
    </source>
</evidence>
<dbReference type="EMBL" id="JAGMVJ010000002">
    <property type="protein sequence ID" value="KAH7093127.1"/>
    <property type="molecule type" value="Genomic_DNA"/>
</dbReference>
<keyword evidence="6" id="KW-0804">Transcription</keyword>
<evidence type="ECO:0000259" key="10">
    <source>
        <dbReference type="PROSITE" id="PS50157"/>
    </source>
</evidence>
<dbReference type="Gene3D" id="3.30.160.60">
    <property type="entry name" value="Classic Zinc Finger"/>
    <property type="match status" value="1"/>
</dbReference>
<feature type="domain" description="C2H2-type" evidence="10">
    <location>
        <begin position="335"/>
        <end position="358"/>
    </location>
</feature>